<dbReference type="AlphaFoldDB" id="A0A1I5A0Z0"/>
<organism evidence="1 2">
    <name type="scientific">Nitrosospira briensis</name>
    <dbReference type="NCBI Taxonomy" id="35799"/>
    <lineage>
        <taxon>Bacteria</taxon>
        <taxon>Pseudomonadati</taxon>
        <taxon>Pseudomonadota</taxon>
        <taxon>Betaproteobacteria</taxon>
        <taxon>Nitrosomonadales</taxon>
        <taxon>Nitrosomonadaceae</taxon>
        <taxon>Nitrosospira</taxon>
    </lineage>
</organism>
<accession>A0A1I5A0Z0</accession>
<dbReference type="Proteomes" id="UP000183107">
    <property type="component" value="Unassembled WGS sequence"/>
</dbReference>
<proteinExistence type="predicted"/>
<dbReference type="RefSeq" id="WP_177186920.1">
    <property type="nucleotide sequence ID" value="NZ_FOVJ01000002.1"/>
</dbReference>
<gene>
    <name evidence="1" type="ORF">SAMN05216386_1150</name>
</gene>
<sequence>MKDKTLGTTSNVAGHNAALLEKRMGCPGIATVAMSLTGTGVQKLKNLHG</sequence>
<reference evidence="2" key="1">
    <citation type="submission" date="2016-10" db="EMBL/GenBank/DDBJ databases">
        <authorList>
            <person name="Varghese N."/>
        </authorList>
    </citation>
    <scope>NUCLEOTIDE SEQUENCE [LARGE SCALE GENOMIC DNA]</scope>
    <source>
        <strain evidence="2">Nsp8</strain>
    </source>
</reference>
<dbReference type="EMBL" id="FOVJ01000002">
    <property type="protein sequence ID" value="SFN55939.1"/>
    <property type="molecule type" value="Genomic_DNA"/>
</dbReference>
<keyword evidence="2" id="KW-1185">Reference proteome</keyword>
<protein>
    <submittedName>
        <fullName evidence="1">Uncharacterized protein</fullName>
    </submittedName>
</protein>
<evidence type="ECO:0000313" key="2">
    <source>
        <dbReference type="Proteomes" id="UP000183107"/>
    </source>
</evidence>
<name>A0A1I5A0Z0_9PROT</name>
<evidence type="ECO:0000313" key="1">
    <source>
        <dbReference type="EMBL" id="SFN55939.1"/>
    </source>
</evidence>